<name>A0A1D7TN71_9BACT</name>
<dbReference type="EMBL" id="CP017111">
    <property type="protein sequence ID" value="AOO66437.1"/>
    <property type="molecule type" value="Genomic_DNA"/>
</dbReference>
<accession>A0A1D7TN71</accession>
<keyword evidence="3" id="KW-1185">Reference proteome</keyword>
<organism evidence="2 3">
    <name type="scientific">Sulfurospirillum halorespirans DSM 13726</name>
    <dbReference type="NCBI Taxonomy" id="1193502"/>
    <lineage>
        <taxon>Bacteria</taxon>
        <taxon>Pseudomonadati</taxon>
        <taxon>Campylobacterota</taxon>
        <taxon>Epsilonproteobacteria</taxon>
        <taxon>Campylobacterales</taxon>
        <taxon>Sulfurospirillaceae</taxon>
        <taxon>Sulfurospirillum</taxon>
    </lineage>
</organism>
<dbReference type="Proteomes" id="UP000094609">
    <property type="component" value="Chromosome"/>
</dbReference>
<dbReference type="AlphaFoldDB" id="A0A1D7TN71"/>
<feature type="chain" id="PRO_5009099533" description="Outer membrane protein" evidence="1">
    <location>
        <begin position="21"/>
        <end position="427"/>
    </location>
</feature>
<gene>
    <name evidence="2" type="ORF">SHALO_2679</name>
</gene>
<evidence type="ECO:0000256" key="1">
    <source>
        <dbReference type="SAM" id="SignalP"/>
    </source>
</evidence>
<reference evidence="3" key="1">
    <citation type="submission" date="2016-08" db="EMBL/GenBank/DDBJ databases">
        <title>Complete genome sequence of the organohalide-respiring Epsilonproteobacterium Sulfurospirillum halorespirans.</title>
        <authorList>
            <person name="Goris T."/>
            <person name="Zimmermann J."/>
            <person name="Schenz B."/>
            <person name="Lemos M."/>
            <person name="Hackermueller J."/>
            <person name="Diekert G."/>
        </authorList>
    </citation>
    <scope>NUCLEOTIDE SEQUENCE [LARGE SCALE GENOMIC DNA]</scope>
    <source>
        <strain>DSM 13726</strain>
        <strain evidence="3">PCE-M2</strain>
    </source>
</reference>
<dbReference type="RefSeq" id="WP_069478971.1">
    <property type="nucleotide sequence ID" value="NZ_CP017111.1"/>
</dbReference>
<evidence type="ECO:0000313" key="3">
    <source>
        <dbReference type="Proteomes" id="UP000094609"/>
    </source>
</evidence>
<feature type="signal peptide" evidence="1">
    <location>
        <begin position="1"/>
        <end position="20"/>
    </location>
</feature>
<dbReference type="STRING" id="1193502.SHALO_2679"/>
<sequence>MKKIAIVLLSTVVCGTLASAKIVQQFEPEKDTSAFSGKPEVSFAVDLSFYYQGLSQDWQGTTTNGTTYTTNSGIEEALILPTANFDIYGKIMSGFNVKLQTMLASHHHNETYVKGGYATIDNLDFIAPGFLSNIMHDTTIKIGVNDINYGDDQYRRTDNANVMRNPFINNLAVDGYTQGTHIEVLYRIPAISSFAMVGITNGQANPQDTTIVETSSTSSNRYALYGKLGFDHEFSDDLRFRISESVYYIEGVNRVDLYNGDKAGNVIRNVYGTANTDVFSSGWQPTSVYTSVGTATITPDVLAAKTNLFLKYKDTEFYAMYEVINAEDINGKSADTKHYAVDLVQRFYNDKFWLAARYENAVQEYQDAFNDFGDAELTQWQLAAGWFLSKNAVAKIEYIDQEREKFSIYRNGNASFNGFMVNAALSF</sequence>
<evidence type="ECO:0000313" key="2">
    <source>
        <dbReference type="EMBL" id="AOO66437.1"/>
    </source>
</evidence>
<proteinExistence type="predicted"/>
<protein>
    <recommendedName>
        <fullName evidence="4">Outer membrane protein</fullName>
    </recommendedName>
</protein>
<dbReference type="PATRIC" id="fig|1193502.14.peg.2712"/>
<dbReference type="KEGG" id="shal:SHALO_2679"/>
<evidence type="ECO:0008006" key="4">
    <source>
        <dbReference type="Google" id="ProtNLM"/>
    </source>
</evidence>
<keyword evidence="1" id="KW-0732">Signal</keyword>
<dbReference type="SUPFAM" id="SSF56935">
    <property type="entry name" value="Porins"/>
    <property type="match status" value="1"/>
</dbReference>